<keyword evidence="1" id="KW-1133">Transmembrane helix</keyword>
<dbReference type="EMBL" id="FNJK01000004">
    <property type="protein sequence ID" value="SDP02890.1"/>
    <property type="molecule type" value="Genomic_DNA"/>
</dbReference>
<feature type="transmembrane region" description="Helical" evidence="1">
    <location>
        <begin position="39"/>
        <end position="72"/>
    </location>
</feature>
<dbReference type="AlphaFoldDB" id="A0A1H0PDQ8"/>
<dbReference type="Proteomes" id="UP000183816">
    <property type="component" value="Unassembled WGS sequence"/>
</dbReference>
<gene>
    <name evidence="2" type="ORF">SAMN05216347_104105</name>
</gene>
<name>A0A1H0PDQ8_STREI</name>
<protein>
    <recommendedName>
        <fullName evidence="4">DUF2628 domain-containing protein</fullName>
    </recommendedName>
</protein>
<proteinExistence type="predicted"/>
<dbReference type="RefSeq" id="WP_074482533.1">
    <property type="nucleotide sequence ID" value="NZ_FNJK01000004.1"/>
</dbReference>
<reference evidence="2 3" key="1">
    <citation type="submission" date="2016-10" db="EMBL/GenBank/DDBJ databases">
        <authorList>
            <person name="de Groot N.N."/>
        </authorList>
    </citation>
    <scope>NUCLEOTIDE SEQUENCE [LARGE SCALE GENOMIC DNA]</scope>
    <source>
        <strain evidence="2 3">Sb04</strain>
    </source>
</reference>
<evidence type="ECO:0000256" key="1">
    <source>
        <dbReference type="SAM" id="Phobius"/>
    </source>
</evidence>
<organism evidence="2 3">
    <name type="scientific">Streptococcus equinus</name>
    <name type="common">Streptococcus bovis</name>
    <dbReference type="NCBI Taxonomy" id="1335"/>
    <lineage>
        <taxon>Bacteria</taxon>
        <taxon>Bacillati</taxon>
        <taxon>Bacillota</taxon>
        <taxon>Bacilli</taxon>
        <taxon>Lactobacillales</taxon>
        <taxon>Streptococcaceae</taxon>
        <taxon>Streptococcus</taxon>
    </lineage>
</organism>
<evidence type="ECO:0000313" key="3">
    <source>
        <dbReference type="Proteomes" id="UP000183816"/>
    </source>
</evidence>
<feature type="transmembrane region" description="Helical" evidence="1">
    <location>
        <begin position="15"/>
        <end position="33"/>
    </location>
</feature>
<sequence length="103" mass="11837">MKVRLENQNGEIKEVKAGFSWTTLFFSFFVPLFRKDWKWFGIMLATKLVVTILALGAGFSALSFAANIAFALMYNSYFIKKLLSDGWQPMTEVDEKILKDKLN</sequence>
<dbReference type="OrthoDB" id="5233at2"/>
<keyword evidence="1" id="KW-0812">Transmembrane</keyword>
<evidence type="ECO:0000313" key="2">
    <source>
        <dbReference type="EMBL" id="SDP02890.1"/>
    </source>
</evidence>
<keyword evidence="1" id="KW-0472">Membrane</keyword>
<accession>A0A1H0PDQ8</accession>
<evidence type="ECO:0008006" key="4">
    <source>
        <dbReference type="Google" id="ProtNLM"/>
    </source>
</evidence>